<keyword evidence="8 9" id="KW-0131">Cell cycle</keyword>
<dbReference type="InterPro" id="IPR010998">
    <property type="entry name" value="Integrase_recombinase_N"/>
</dbReference>
<dbReference type="NCBIfam" id="NF001399">
    <property type="entry name" value="PRK00283.1"/>
    <property type="match status" value="1"/>
</dbReference>
<dbReference type="InterPro" id="IPR050090">
    <property type="entry name" value="Tyrosine_recombinase_XerCD"/>
</dbReference>
<feature type="active site" evidence="9">
    <location>
        <position position="270"/>
    </location>
</feature>
<name>A0A9D1FIM5_9BACT</name>
<dbReference type="PROSITE" id="PS51898">
    <property type="entry name" value="TYR_RECOMBINASE"/>
    <property type="match status" value="1"/>
</dbReference>
<comment type="similarity">
    <text evidence="9">Belongs to the 'phage' integrase family. XerC subfamily.</text>
</comment>
<evidence type="ECO:0000256" key="6">
    <source>
        <dbReference type="ARBA" id="ARBA00023125"/>
    </source>
</evidence>
<dbReference type="Pfam" id="PF00589">
    <property type="entry name" value="Phage_integrase"/>
    <property type="match status" value="1"/>
</dbReference>
<dbReference type="InterPro" id="IPR044068">
    <property type="entry name" value="CB"/>
</dbReference>
<comment type="subcellular location">
    <subcellularLocation>
        <location evidence="1 9">Cytoplasm</location>
    </subcellularLocation>
</comment>
<keyword evidence="7 9" id="KW-0233">DNA recombination</keyword>
<evidence type="ECO:0000256" key="9">
    <source>
        <dbReference type="HAMAP-Rule" id="MF_01808"/>
    </source>
</evidence>
<keyword evidence="4 9" id="KW-0159">Chromosome partition</keyword>
<dbReference type="InterPro" id="IPR004107">
    <property type="entry name" value="Integrase_SAM-like_N"/>
</dbReference>
<dbReference type="Pfam" id="PF02899">
    <property type="entry name" value="Phage_int_SAM_1"/>
    <property type="match status" value="1"/>
</dbReference>
<dbReference type="Proteomes" id="UP000886865">
    <property type="component" value="Unassembled WGS sequence"/>
</dbReference>
<dbReference type="PANTHER" id="PTHR30349:SF77">
    <property type="entry name" value="TYROSINE RECOMBINASE XERC"/>
    <property type="match status" value="1"/>
</dbReference>
<dbReference type="GO" id="GO:0006313">
    <property type="term" value="P:DNA transposition"/>
    <property type="evidence" value="ECO:0007669"/>
    <property type="project" value="UniProtKB-UniRule"/>
</dbReference>
<dbReference type="GO" id="GO:0003677">
    <property type="term" value="F:DNA binding"/>
    <property type="evidence" value="ECO:0007669"/>
    <property type="project" value="UniProtKB-UniRule"/>
</dbReference>
<feature type="active site" description="O-(3'-phospho-DNA)-tyrosine intermediate" evidence="9">
    <location>
        <position position="279"/>
    </location>
</feature>
<feature type="active site" evidence="9">
    <location>
        <position position="171"/>
    </location>
</feature>
<feature type="active site" evidence="9">
    <location>
        <position position="247"/>
    </location>
</feature>
<dbReference type="AlphaFoldDB" id="A0A9D1FIM5"/>
<dbReference type="PANTHER" id="PTHR30349">
    <property type="entry name" value="PHAGE INTEGRASE-RELATED"/>
    <property type="match status" value="1"/>
</dbReference>
<dbReference type="PROSITE" id="PS51900">
    <property type="entry name" value="CB"/>
    <property type="match status" value="1"/>
</dbReference>
<accession>A0A9D1FIM5</accession>
<dbReference type="InterPro" id="IPR013762">
    <property type="entry name" value="Integrase-like_cat_sf"/>
</dbReference>
<evidence type="ECO:0000256" key="5">
    <source>
        <dbReference type="ARBA" id="ARBA00022908"/>
    </source>
</evidence>
<evidence type="ECO:0000313" key="13">
    <source>
        <dbReference type="Proteomes" id="UP000886865"/>
    </source>
</evidence>
<dbReference type="NCBIfam" id="NF040815">
    <property type="entry name" value="recomb_XerA_Arch"/>
    <property type="match status" value="1"/>
</dbReference>
<dbReference type="GO" id="GO:0051301">
    <property type="term" value="P:cell division"/>
    <property type="evidence" value="ECO:0007669"/>
    <property type="project" value="UniProtKB-KW"/>
</dbReference>
<dbReference type="Gene3D" id="1.10.150.130">
    <property type="match status" value="1"/>
</dbReference>
<feature type="domain" description="Tyr recombinase" evidence="10">
    <location>
        <begin position="107"/>
        <end position="292"/>
    </location>
</feature>
<evidence type="ECO:0000256" key="2">
    <source>
        <dbReference type="ARBA" id="ARBA00022490"/>
    </source>
</evidence>
<comment type="subunit">
    <text evidence="9">Forms a cyclic heterotetrameric complex composed of two molecules of XerC and two molecules of XerD.</text>
</comment>
<dbReference type="SUPFAM" id="SSF56349">
    <property type="entry name" value="DNA breaking-rejoining enzymes"/>
    <property type="match status" value="1"/>
</dbReference>
<sequence length="298" mass="34646">MNNNSIKYLEEFKIYLKSEKNFSIHTIRAYCADVYTFLIWADNLNVDEINSKKFSEYLYFIQKINYTKTTIARKIASIRAFYKFLFQEEIIETNPADALVAPKRPKSLPDFMSEEEVENILRNVKIETPAGFRNRVIFELLWVSGMRISELSNLNYENLNLEQNEIKVLGKGAKERIVLIPDKTKENLKNYMDNVSDLICKTKKAPDSPLFINYNGFRLQNQSIRKALKEVVEKIELPKKITPHIFRHSFATRLLENGADLRIVQELLGHASISNTQIYTHVSSARLKSVYDSTHPRA</sequence>
<evidence type="ECO:0000259" key="10">
    <source>
        <dbReference type="PROSITE" id="PS51898"/>
    </source>
</evidence>
<gene>
    <name evidence="9" type="primary">xerC</name>
    <name evidence="12" type="ORF">IAA86_05965</name>
</gene>
<dbReference type="GO" id="GO:0009037">
    <property type="term" value="F:tyrosine-based site-specific recombinase activity"/>
    <property type="evidence" value="ECO:0007669"/>
    <property type="project" value="UniProtKB-UniRule"/>
</dbReference>
<evidence type="ECO:0000256" key="1">
    <source>
        <dbReference type="ARBA" id="ARBA00004496"/>
    </source>
</evidence>
<dbReference type="CDD" id="cd00798">
    <property type="entry name" value="INT_XerDC_C"/>
    <property type="match status" value="1"/>
</dbReference>
<evidence type="ECO:0000256" key="7">
    <source>
        <dbReference type="ARBA" id="ARBA00023172"/>
    </source>
</evidence>
<keyword evidence="5 9" id="KW-0229">DNA integration</keyword>
<comment type="function">
    <text evidence="9">Site-specific tyrosine recombinase, which acts by catalyzing the cutting and rejoining of the recombining DNA molecules. The XerC-XerD complex is essential to convert dimers of the bacterial chromosome into monomers to permit their segregation at cell division. It also contributes to the segregational stability of plasmids.</text>
</comment>
<keyword evidence="6 9" id="KW-0238">DNA-binding</keyword>
<feature type="active site" evidence="9">
    <location>
        <position position="147"/>
    </location>
</feature>
<dbReference type="GO" id="GO:0007059">
    <property type="term" value="P:chromosome segregation"/>
    <property type="evidence" value="ECO:0007669"/>
    <property type="project" value="UniProtKB-UniRule"/>
</dbReference>
<evidence type="ECO:0000259" key="11">
    <source>
        <dbReference type="PROSITE" id="PS51900"/>
    </source>
</evidence>
<dbReference type="InterPro" id="IPR011010">
    <property type="entry name" value="DNA_brk_join_enz"/>
</dbReference>
<feature type="domain" description="Core-binding (CB)" evidence="11">
    <location>
        <begin position="3"/>
        <end position="86"/>
    </location>
</feature>
<evidence type="ECO:0000256" key="8">
    <source>
        <dbReference type="ARBA" id="ARBA00023306"/>
    </source>
</evidence>
<dbReference type="InterPro" id="IPR023009">
    <property type="entry name" value="Tyrosine_recombinase_XerC/XerD"/>
</dbReference>
<feature type="active site" evidence="9">
    <location>
        <position position="244"/>
    </location>
</feature>
<reference evidence="12" key="1">
    <citation type="submission" date="2020-10" db="EMBL/GenBank/DDBJ databases">
        <authorList>
            <person name="Gilroy R."/>
        </authorList>
    </citation>
    <scope>NUCLEOTIDE SEQUENCE</scope>
    <source>
        <strain evidence="12">CHK152-2871</strain>
    </source>
</reference>
<proteinExistence type="inferred from homology"/>
<comment type="caution">
    <text evidence="12">The sequence shown here is derived from an EMBL/GenBank/DDBJ whole genome shotgun (WGS) entry which is preliminary data.</text>
</comment>
<dbReference type="Gene3D" id="1.10.443.10">
    <property type="entry name" value="Intergrase catalytic core"/>
    <property type="match status" value="1"/>
</dbReference>
<evidence type="ECO:0000256" key="4">
    <source>
        <dbReference type="ARBA" id="ARBA00022829"/>
    </source>
</evidence>
<evidence type="ECO:0000256" key="3">
    <source>
        <dbReference type="ARBA" id="ARBA00022618"/>
    </source>
</evidence>
<evidence type="ECO:0000313" key="12">
    <source>
        <dbReference type="EMBL" id="HIS74546.1"/>
    </source>
</evidence>
<dbReference type="HAMAP" id="MF_01808">
    <property type="entry name" value="Recomb_XerC_XerD"/>
    <property type="match status" value="1"/>
</dbReference>
<dbReference type="EMBL" id="DVJQ01000049">
    <property type="protein sequence ID" value="HIS74546.1"/>
    <property type="molecule type" value="Genomic_DNA"/>
</dbReference>
<protein>
    <recommendedName>
        <fullName evidence="9">Tyrosine recombinase XerC</fullName>
    </recommendedName>
</protein>
<organism evidence="12 13">
    <name type="scientific">Candidatus Galligastranaerophilus intestinavium</name>
    <dbReference type="NCBI Taxonomy" id="2840836"/>
    <lineage>
        <taxon>Bacteria</taxon>
        <taxon>Candidatus Galligastranaerophilus</taxon>
    </lineage>
</organism>
<dbReference type="GO" id="GO:0005737">
    <property type="term" value="C:cytoplasm"/>
    <property type="evidence" value="ECO:0007669"/>
    <property type="project" value="UniProtKB-SubCell"/>
</dbReference>
<keyword evidence="2 9" id="KW-0963">Cytoplasm</keyword>
<dbReference type="InterPro" id="IPR002104">
    <property type="entry name" value="Integrase_catalytic"/>
</dbReference>
<reference evidence="12" key="2">
    <citation type="journal article" date="2021" name="PeerJ">
        <title>Extensive microbial diversity within the chicken gut microbiome revealed by metagenomics and culture.</title>
        <authorList>
            <person name="Gilroy R."/>
            <person name="Ravi A."/>
            <person name="Getino M."/>
            <person name="Pursley I."/>
            <person name="Horton D.L."/>
            <person name="Alikhan N.F."/>
            <person name="Baker D."/>
            <person name="Gharbi K."/>
            <person name="Hall N."/>
            <person name="Watson M."/>
            <person name="Adriaenssens E.M."/>
            <person name="Foster-Nyarko E."/>
            <person name="Jarju S."/>
            <person name="Secka A."/>
            <person name="Antonio M."/>
            <person name="Oren A."/>
            <person name="Chaudhuri R.R."/>
            <person name="La Ragione R."/>
            <person name="Hildebrand F."/>
            <person name="Pallen M.J."/>
        </authorList>
    </citation>
    <scope>NUCLEOTIDE SEQUENCE</scope>
    <source>
        <strain evidence="12">CHK152-2871</strain>
    </source>
</reference>
<keyword evidence="3 9" id="KW-0132">Cell division</keyword>